<dbReference type="PANTHER" id="PTHR12434:SF6">
    <property type="entry name" value="MEDIATOR OF RNA POLYMERASE II TRANSCRIPTION SUBUNIT 22"/>
    <property type="match status" value="1"/>
</dbReference>
<reference evidence="7 8" key="1">
    <citation type="submission" date="2018-08" db="EMBL/GenBank/DDBJ databases">
        <title>Aphanomyces genome sequencing and annotation.</title>
        <authorList>
            <person name="Minardi D."/>
            <person name="Oidtmann B."/>
            <person name="Van Der Giezen M."/>
            <person name="Studholme D.J."/>
        </authorList>
    </citation>
    <scope>NUCLEOTIDE SEQUENCE [LARGE SCALE GENOMIC DNA]</scope>
    <source>
        <strain evidence="6 7">Da</strain>
        <strain evidence="5 8">Sv</strain>
    </source>
</reference>
<dbReference type="Proteomes" id="UP000285712">
    <property type="component" value="Unassembled WGS sequence"/>
</dbReference>
<dbReference type="GO" id="GO:0016592">
    <property type="term" value="C:mediator complex"/>
    <property type="evidence" value="ECO:0007669"/>
    <property type="project" value="InterPro"/>
</dbReference>
<evidence type="ECO:0000313" key="7">
    <source>
        <dbReference type="Proteomes" id="UP000285430"/>
    </source>
</evidence>
<accession>A0A418DHM5</accession>
<dbReference type="InterPro" id="IPR009332">
    <property type="entry name" value="Med22"/>
</dbReference>
<comment type="subcellular location">
    <subcellularLocation>
        <location evidence="1">Nucleus</location>
    </subcellularLocation>
</comment>
<gene>
    <name evidence="5" type="ORF">DYB35_006956</name>
    <name evidence="6" type="ORF">DYB37_007760</name>
</gene>
<evidence type="ECO:0000256" key="3">
    <source>
        <dbReference type="ARBA" id="ARBA00023163"/>
    </source>
</evidence>
<sequence>MSTFRPILWGHESNNSKLIIRYSGYSSPKYPHPSSMAEEYRRRLDNNVESLIENFRGLVTVSKIKDRTQTSRQALQSSVYATTLVHAGESLLKLIAELKLSLTLNDFEGINQQVDATSESLKEKCDDVDTSIEHLCSDVAAALFELENHYAQSKWRHPTPDGAANPPLLP</sequence>
<evidence type="ECO:0000256" key="4">
    <source>
        <dbReference type="ARBA" id="ARBA00023242"/>
    </source>
</evidence>
<evidence type="ECO:0000313" key="6">
    <source>
        <dbReference type="EMBL" id="RHZ34146.1"/>
    </source>
</evidence>
<keyword evidence="4" id="KW-0539">Nucleus</keyword>
<evidence type="ECO:0000313" key="5">
    <source>
        <dbReference type="EMBL" id="RHY94800.1"/>
    </source>
</evidence>
<dbReference type="GO" id="GO:0003712">
    <property type="term" value="F:transcription coregulator activity"/>
    <property type="evidence" value="ECO:0007669"/>
    <property type="project" value="InterPro"/>
</dbReference>
<proteinExistence type="predicted"/>
<dbReference type="VEuPathDB" id="FungiDB:H257_14899"/>
<dbReference type="Pfam" id="PF06179">
    <property type="entry name" value="Med22"/>
    <property type="match status" value="1"/>
</dbReference>
<dbReference type="EMBL" id="QUTG01002758">
    <property type="protein sequence ID" value="RHY94800.1"/>
    <property type="molecule type" value="Genomic_DNA"/>
</dbReference>
<dbReference type="Proteomes" id="UP000285430">
    <property type="component" value="Unassembled WGS sequence"/>
</dbReference>
<dbReference type="AlphaFoldDB" id="A0A418DHM5"/>
<keyword evidence="3" id="KW-0804">Transcription</keyword>
<dbReference type="EMBL" id="QUTH01000367">
    <property type="protein sequence ID" value="RHZ34146.1"/>
    <property type="molecule type" value="Genomic_DNA"/>
</dbReference>
<evidence type="ECO:0000313" key="8">
    <source>
        <dbReference type="Proteomes" id="UP000285712"/>
    </source>
</evidence>
<dbReference type="PANTHER" id="PTHR12434">
    <property type="entry name" value="MEDIATOR OF RNA POLYMERASE II TRANSCRIPTION SUBUNIT 22"/>
    <property type="match status" value="1"/>
</dbReference>
<keyword evidence="2" id="KW-0805">Transcription regulation</keyword>
<evidence type="ECO:0000256" key="1">
    <source>
        <dbReference type="ARBA" id="ARBA00004123"/>
    </source>
</evidence>
<evidence type="ECO:0000256" key="2">
    <source>
        <dbReference type="ARBA" id="ARBA00023015"/>
    </source>
</evidence>
<name>A0A418DHM5_APHAT</name>
<organism evidence="5 8">
    <name type="scientific">Aphanomyces astaci</name>
    <name type="common">Crayfish plague agent</name>
    <dbReference type="NCBI Taxonomy" id="112090"/>
    <lineage>
        <taxon>Eukaryota</taxon>
        <taxon>Sar</taxon>
        <taxon>Stramenopiles</taxon>
        <taxon>Oomycota</taxon>
        <taxon>Saprolegniomycetes</taxon>
        <taxon>Saprolegniales</taxon>
        <taxon>Verrucalvaceae</taxon>
        <taxon>Aphanomyces</taxon>
    </lineage>
</organism>
<protein>
    <recommendedName>
        <fullName evidence="9">Mediator of RNA polymerase II transcription subunit 22</fullName>
    </recommendedName>
</protein>
<comment type="caution">
    <text evidence="5">The sequence shown here is derived from an EMBL/GenBank/DDBJ whole genome shotgun (WGS) entry which is preliminary data.</text>
</comment>
<dbReference type="GO" id="GO:0006357">
    <property type="term" value="P:regulation of transcription by RNA polymerase II"/>
    <property type="evidence" value="ECO:0007669"/>
    <property type="project" value="InterPro"/>
</dbReference>
<evidence type="ECO:0008006" key="9">
    <source>
        <dbReference type="Google" id="ProtNLM"/>
    </source>
</evidence>